<dbReference type="OrthoDB" id="122438at2759"/>
<dbReference type="PANTHER" id="PTHR47272">
    <property type="entry name" value="DDE_TNP_1_7 DOMAIN-CONTAINING PROTEIN"/>
    <property type="match status" value="1"/>
</dbReference>
<feature type="region of interest" description="Disordered" evidence="1">
    <location>
        <begin position="27"/>
        <end position="95"/>
    </location>
</feature>
<name>A0A6J2JVX2_BOMMA</name>
<organism evidence="3 4">
    <name type="scientific">Bombyx mandarina</name>
    <name type="common">Wild silk moth</name>
    <name type="synonym">Wild silkworm</name>
    <dbReference type="NCBI Taxonomy" id="7092"/>
    <lineage>
        <taxon>Eukaryota</taxon>
        <taxon>Metazoa</taxon>
        <taxon>Ecdysozoa</taxon>
        <taxon>Arthropoda</taxon>
        <taxon>Hexapoda</taxon>
        <taxon>Insecta</taxon>
        <taxon>Pterygota</taxon>
        <taxon>Neoptera</taxon>
        <taxon>Endopterygota</taxon>
        <taxon>Lepidoptera</taxon>
        <taxon>Glossata</taxon>
        <taxon>Ditrysia</taxon>
        <taxon>Bombycoidea</taxon>
        <taxon>Bombycidae</taxon>
        <taxon>Bombycinae</taxon>
        <taxon>Bombyx</taxon>
    </lineage>
</organism>
<dbReference type="InterPro" id="IPR029526">
    <property type="entry name" value="PGBD"/>
</dbReference>
<reference evidence="4" key="1">
    <citation type="submission" date="2025-08" db="UniProtKB">
        <authorList>
            <consortium name="RefSeq"/>
        </authorList>
    </citation>
    <scope>IDENTIFICATION</scope>
    <source>
        <tissue evidence="4">Silk gland</tissue>
    </source>
</reference>
<evidence type="ECO:0000313" key="4">
    <source>
        <dbReference type="RefSeq" id="XP_028033700.1"/>
    </source>
</evidence>
<sequence>MSGNKKYLKDEEIELYLHQLEDGWLSEDSLEDHDSEDEHHNTDEIVRLLQDEINDNDSDDGEKESADIDLPLLDPEEMEPTHTSSSNLQSSSSSKTDFSFEKRNLIWKKRNLVYDTNKITFLGSSATPDDLSNLETPYQCFNHFITKDFINSLVEQTNLYIIQSNPSSTTTYTEYDLYKFLGILLYMSVQKYPSTRSYWSPRFGYDLISSTMPLNKFEKIKLSLHFNNNELHKPIGHPEHDRLFKIRPVIQHFNERFATVPMNQRLSVDEQMCSTKIGHFLKQYLPNKPHKWGFKLYVLCDLMGYAHKFEIYSGQGCSDKLPDEPDLGATGNVVVRLLRGVPRKINHIIYFDNFYTSLPLVYFLAKAGIHTVGTVQLNRIPNNKLPEKKDFMKKSVPRGSYEERVSVLDDIDMSCVAWKDNKVVTLLSTYAGALPVTKVNRYDKSKKEKMDITCPFIVQEYNKHMGGVDLMDSFLGRNHITMRSKKWYLRIFFHLFDLAIINSWIIYKKNAQERDESQKSLLTMSQFRNELAFVLCNKGTTKDVKRGRPSSSILEEKLLTKKRKGSPAPPPPKDLRKDGFEHWPTVGGSLRCKYPKCKGYSTISCGKCKVNLCLNKNNNCFLNYHQE</sequence>
<dbReference type="GeneID" id="114245653"/>
<feature type="region of interest" description="Disordered" evidence="1">
    <location>
        <begin position="555"/>
        <end position="580"/>
    </location>
</feature>
<dbReference type="Proteomes" id="UP000504629">
    <property type="component" value="Unplaced"/>
</dbReference>
<feature type="domain" description="PiggyBac transposable element-derived protein" evidence="2">
    <location>
        <begin position="136"/>
        <end position="504"/>
    </location>
</feature>
<dbReference type="RefSeq" id="XP_028033700.1">
    <property type="nucleotide sequence ID" value="XM_028177899.1"/>
</dbReference>
<feature type="compositionally biased region" description="Basic and acidic residues" evidence="1">
    <location>
        <begin position="36"/>
        <end position="50"/>
    </location>
</feature>
<protein>
    <submittedName>
        <fullName evidence="4">PiggyBac transposable element-derived protein 3-like</fullName>
    </submittedName>
</protein>
<gene>
    <name evidence="4" type="primary">LOC114245653</name>
</gene>
<dbReference type="AlphaFoldDB" id="A0A6J2JVX2"/>
<feature type="compositionally biased region" description="Low complexity" evidence="1">
    <location>
        <begin position="84"/>
        <end position="94"/>
    </location>
</feature>
<feature type="compositionally biased region" description="Acidic residues" evidence="1">
    <location>
        <begin position="52"/>
        <end position="62"/>
    </location>
</feature>
<accession>A0A6J2JVX2</accession>
<evidence type="ECO:0000256" key="1">
    <source>
        <dbReference type="SAM" id="MobiDB-lite"/>
    </source>
</evidence>
<dbReference type="Pfam" id="PF13843">
    <property type="entry name" value="DDE_Tnp_1_7"/>
    <property type="match status" value="1"/>
</dbReference>
<keyword evidence="3" id="KW-1185">Reference proteome</keyword>
<evidence type="ECO:0000313" key="3">
    <source>
        <dbReference type="Proteomes" id="UP000504629"/>
    </source>
</evidence>
<dbReference type="KEGG" id="bman:114245653"/>
<proteinExistence type="predicted"/>
<evidence type="ECO:0000259" key="2">
    <source>
        <dbReference type="Pfam" id="PF13843"/>
    </source>
</evidence>